<protein>
    <submittedName>
        <fullName evidence="6">Diacylglycerol kinase family lipid kinase</fullName>
    </submittedName>
</protein>
<gene>
    <name evidence="6" type="ORF">Strain138_002430</name>
    <name evidence="7" type="ORF">Strain318_002429</name>
</gene>
<evidence type="ECO:0000256" key="3">
    <source>
        <dbReference type="ARBA" id="ARBA00022777"/>
    </source>
</evidence>
<dbReference type="InterPro" id="IPR017438">
    <property type="entry name" value="ATP-NAD_kinase_N"/>
</dbReference>
<dbReference type="PROSITE" id="PS50146">
    <property type="entry name" value="DAGK"/>
    <property type="match status" value="1"/>
</dbReference>
<evidence type="ECO:0000256" key="1">
    <source>
        <dbReference type="ARBA" id="ARBA00022679"/>
    </source>
</evidence>
<proteinExistence type="predicted"/>
<feature type="domain" description="DAGKc" evidence="5">
    <location>
        <begin position="1"/>
        <end position="130"/>
    </location>
</feature>
<dbReference type="Pfam" id="PF00781">
    <property type="entry name" value="DAGK_cat"/>
    <property type="match status" value="1"/>
</dbReference>
<dbReference type="Gene3D" id="2.60.200.40">
    <property type="match status" value="1"/>
</dbReference>
<sequence length="297" mass="31180">MIRVLWNPASGRGRGALLFPRLRAAFEAHGLRDFVQSQREGDEARLVREAIADGVQTLVVAGGDGTWGKSAVALAQAGAPARMAFVAAGTGNDFAKNLRAPATDVEAMAALIASGGVERRVDLGRVDGNWFANVAGFGFDVEVLMATKGSRLLRGPAVYVAAALGQLFSFGGIPVRIGGVASLFAPRRNRLMLVFANGKEFGGAFKIAPMARVDDGKLDAVVFEDGIKLGRVALLARALGGTHIGHPKVFHKAGAEFELEFDSPPAYELDGDLHLAPSRVVTVASLPGVLRVLDSPT</sequence>
<dbReference type="SMART" id="SM00046">
    <property type="entry name" value="DAGKc"/>
    <property type="match status" value="1"/>
</dbReference>
<evidence type="ECO:0000313" key="6">
    <source>
        <dbReference type="EMBL" id="WKW13115.1"/>
    </source>
</evidence>
<dbReference type="Proteomes" id="UP001229955">
    <property type="component" value="Chromosome"/>
</dbReference>
<dbReference type="AlphaFoldDB" id="A0AA49JWD7"/>
<dbReference type="PANTHER" id="PTHR12358">
    <property type="entry name" value="SPHINGOSINE KINASE"/>
    <property type="match status" value="1"/>
</dbReference>
<dbReference type="EMBL" id="CP130613">
    <property type="protein sequence ID" value="WKW16021.1"/>
    <property type="molecule type" value="Genomic_DNA"/>
</dbReference>
<keyword evidence="3 6" id="KW-0418">Kinase</keyword>
<accession>A0AA49K1L6</accession>
<evidence type="ECO:0000313" key="8">
    <source>
        <dbReference type="Proteomes" id="UP001229955"/>
    </source>
</evidence>
<dbReference type="Pfam" id="PF19279">
    <property type="entry name" value="YegS_C"/>
    <property type="match status" value="1"/>
</dbReference>
<dbReference type="RefSeq" id="WP_367885977.1">
    <property type="nucleotide sequence ID" value="NZ_CP130612.1"/>
</dbReference>
<dbReference type="KEGG" id="pspc:Strain318_002429"/>
<reference evidence="6" key="1">
    <citation type="submission" date="2023-07" db="EMBL/GenBank/DDBJ databases">
        <authorList>
            <person name="Haufschild T."/>
            <person name="Kallscheuer N."/>
            <person name="Hammer J."/>
            <person name="Kohn T."/>
            <person name="Kabuu M."/>
            <person name="Jogler M."/>
            <person name="Wohfarth N."/>
            <person name="Heuer A."/>
            <person name="Rohde M."/>
            <person name="van Teeseling M.C.F."/>
            <person name="Jogler C."/>
        </authorList>
    </citation>
    <scope>NUCLEOTIDE SEQUENCE</scope>
    <source>
        <strain evidence="6">Strain 138</strain>
        <strain evidence="7">Strain 318</strain>
    </source>
</reference>
<dbReference type="InterPro" id="IPR050187">
    <property type="entry name" value="Lipid_Phosphate_FormReg"/>
</dbReference>
<dbReference type="GO" id="GO:0016301">
    <property type="term" value="F:kinase activity"/>
    <property type="evidence" value="ECO:0007669"/>
    <property type="project" value="UniProtKB-KW"/>
</dbReference>
<name>A0AA49JWD7_9BACT</name>
<dbReference type="Gene3D" id="3.40.50.10330">
    <property type="entry name" value="Probable inorganic polyphosphate/atp-NAD kinase, domain 1"/>
    <property type="match status" value="1"/>
</dbReference>
<dbReference type="SUPFAM" id="SSF111331">
    <property type="entry name" value="NAD kinase/diacylglycerol kinase-like"/>
    <property type="match status" value="1"/>
</dbReference>
<accession>A0AA49JWD7</accession>
<dbReference type="InterPro" id="IPR016064">
    <property type="entry name" value="NAD/diacylglycerol_kinase_sf"/>
</dbReference>
<dbReference type="EMBL" id="CP130612">
    <property type="protein sequence ID" value="WKW13115.1"/>
    <property type="molecule type" value="Genomic_DNA"/>
</dbReference>
<dbReference type="GO" id="GO:0005524">
    <property type="term" value="F:ATP binding"/>
    <property type="evidence" value="ECO:0007669"/>
    <property type="project" value="UniProtKB-KW"/>
</dbReference>
<keyword evidence="1" id="KW-0808">Transferase</keyword>
<keyword evidence="8" id="KW-1185">Reference proteome</keyword>
<evidence type="ECO:0000259" key="5">
    <source>
        <dbReference type="PROSITE" id="PS50146"/>
    </source>
</evidence>
<dbReference type="InterPro" id="IPR001206">
    <property type="entry name" value="Diacylglycerol_kinase_cat_dom"/>
</dbReference>
<evidence type="ECO:0000313" key="7">
    <source>
        <dbReference type="EMBL" id="WKW16021.1"/>
    </source>
</evidence>
<keyword evidence="4" id="KW-0067">ATP-binding</keyword>
<dbReference type="PANTHER" id="PTHR12358:SF54">
    <property type="entry name" value="SPHINGOSINE KINASE RELATED PROTEIN"/>
    <property type="match status" value="1"/>
</dbReference>
<keyword evidence="2" id="KW-0547">Nucleotide-binding</keyword>
<evidence type="ECO:0000256" key="4">
    <source>
        <dbReference type="ARBA" id="ARBA00022840"/>
    </source>
</evidence>
<dbReference type="InterPro" id="IPR045540">
    <property type="entry name" value="YegS/DAGK_C"/>
</dbReference>
<evidence type="ECO:0000256" key="2">
    <source>
        <dbReference type="ARBA" id="ARBA00022741"/>
    </source>
</evidence>
<organism evidence="6">
    <name type="scientific">Pseudogemmatithrix spongiicola</name>
    <dbReference type="NCBI Taxonomy" id="3062599"/>
    <lineage>
        <taxon>Bacteria</taxon>
        <taxon>Pseudomonadati</taxon>
        <taxon>Gemmatimonadota</taxon>
        <taxon>Gemmatimonadia</taxon>
        <taxon>Gemmatimonadales</taxon>
        <taxon>Gemmatimonadaceae</taxon>
        <taxon>Pseudogemmatithrix</taxon>
    </lineage>
</organism>